<feature type="region of interest" description="Disordered" evidence="6">
    <location>
        <begin position="534"/>
        <end position="580"/>
    </location>
</feature>
<feature type="region of interest" description="Disordered" evidence="6">
    <location>
        <begin position="657"/>
        <end position="688"/>
    </location>
</feature>
<sequence length="991" mass="112803">MLGNLLKNNINSSPATSIHTVDGTGITTTTNSANVSRQSSLKYTNNDSDKNNQPIETKNIVENDNKDIDSDINTISIDISPSVSTISLNNFGKNNNRTLADNNVSNKANNTDDNGGSSQSASVFLRSLLRDSDSSKMRRNVAPLNTTDSILRRDSTRSNSNNSNRTNSNRNEENNTPTIYEAKINNVNHYPKLLNQIADDSKLELFGCKMMPISKNIENEPFDLNGNDENSSYPFRILIAEENEQLACRNNFKIFLDHSHPQHSNIAKIRPNELRQYMFCSLFRAMNSKKHEKNEKFRTIPNSEYMILTRIFYLNSPYDRIAITLCLPNFLIPIITEVWSYSQNWMDESQRILSRIILEYKRIPNGFKAKKQPVTDITESSAGIHNKHVQSNLANLQNMFVKTYSVELERIISILENYLIPCFKSTFEIPRLFLFPPDDIRFVETWFRGCFKWIELKDGPKLNLLQTSLATILINYKRTMFLTDNSNSKENTRIIVLSGNVTVANKLIFLICGLLNKKIRRNLELISHPTNNQTILQTPERKTENIKMQSKPLSYNKNSVDSSPSSVSSFNSSSSSFSNSSRYNYTRNGWEIPQRVSSSSASIAMSPADSNHGVVIQPSSCKSGNNSIRYLSSSLSSQQNSYGSWFTSRPSITRMLSKSPSITGPESTLFRSNQKGSKLTPNFHKTSSSTSLHQMGVIRNNPIPFHASQESMSLLDYEESPWIGTPESMSSIDLYHAPTNRTLTPNINPEPEINPNINSTVSQLKNVNVQRDCQRIDESKMLDSAFDAICTPELDEILIDKHPANYKIHSANTLNNKAPVIDIDIYLGKDVEDKFRFNELLPRFTAYLPNLNRFYQIQANSCNKETNNHILNTMRKDLHLNPMISTVKTLVISLQAREVYEMMVKQHNIDDKGSQRMRKIFKNGTFMLRHSSSSKDVINCISFLNESFDRVRMIYQDIDSYPLEDQEEQRHRYTGEILQIFHSIISCGSDA</sequence>
<evidence type="ECO:0000256" key="3">
    <source>
        <dbReference type="ARBA" id="ARBA00022448"/>
    </source>
</evidence>
<feature type="region of interest" description="Disordered" evidence="6">
    <location>
        <begin position="29"/>
        <end position="54"/>
    </location>
</feature>
<dbReference type="GO" id="GO:0006865">
    <property type="term" value="P:amino acid transport"/>
    <property type="evidence" value="ECO:0007669"/>
    <property type="project" value="UniProtKB-KW"/>
</dbReference>
<feature type="compositionally biased region" description="Low complexity" evidence="6">
    <location>
        <begin position="157"/>
        <end position="169"/>
    </location>
</feature>
<dbReference type="AlphaFoldDB" id="A0A9P6W3H3"/>
<feature type="compositionally biased region" description="Low complexity" evidence="6">
    <location>
        <begin position="554"/>
        <end position="580"/>
    </location>
</feature>
<keyword evidence="3" id="KW-0813">Transport</keyword>
<comment type="caution">
    <text evidence="8">The sequence shown here is derived from an EMBL/GenBank/DDBJ whole genome shotgun (WGS) entry which is preliminary data.</text>
</comment>
<evidence type="ECO:0000313" key="8">
    <source>
        <dbReference type="EMBL" id="KAG0663660.1"/>
    </source>
</evidence>
<dbReference type="Pfam" id="PF18639">
    <property type="entry name" value="Longin_2"/>
    <property type="match status" value="1"/>
</dbReference>
<accession>A0A9P6W3H3</accession>
<evidence type="ECO:0000259" key="7">
    <source>
        <dbReference type="PROSITE" id="PS51836"/>
    </source>
</evidence>
<feature type="compositionally biased region" description="Polar residues" evidence="6">
    <location>
        <begin position="31"/>
        <end position="54"/>
    </location>
</feature>
<dbReference type="InterPro" id="IPR041153">
    <property type="entry name" value="LST4_longin"/>
</dbReference>
<feature type="region of interest" description="Disordered" evidence="6">
    <location>
        <begin position="99"/>
        <end position="119"/>
    </location>
</feature>
<proteinExistence type="inferred from homology"/>
<dbReference type="InterPro" id="IPR037545">
    <property type="entry name" value="DENN_FNIP1/2"/>
</dbReference>
<keyword evidence="9" id="KW-1185">Reference proteome</keyword>
<dbReference type="GO" id="GO:0005737">
    <property type="term" value="C:cytoplasm"/>
    <property type="evidence" value="ECO:0007669"/>
    <property type="project" value="UniProtKB-ARBA"/>
</dbReference>
<evidence type="ECO:0000256" key="5">
    <source>
        <dbReference type="ARBA" id="ARBA00022970"/>
    </source>
</evidence>
<dbReference type="EMBL" id="PUHR01000129">
    <property type="protein sequence ID" value="KAG0663660.1"/>
    <property type="molecule type" value="Genomic_DNA"/>
</dbReference>
<evidence type="ECO:0000256" key="2">
    <source>
        <dbReference type="ARBA" id="ARBA00013394"/>
    </source>
</evidence>
<keyword evidence="4" id="KW-0653">Protein transport</keyword>
<dbReference type="PROSITE" id="PS51836">
    <property type="entry name" value="DENN_FNIP12"/>
    <property type="match status" value="1"/>
</dbReference>
<reference evidence="8 9" key="1">
    <citation type="submission" date="2020-11" db="EMBL/GenBank/DDBJ databases">
        <title>Kefir isolates.</title>
        <authorList>
            <person name="Marcisauskas S."/>
            <person name="Kim Y."/>
            <person name="Blasche S."/>
        </authorList>
    </citation>
    <scope>NUCLEOTIDE SEQUENCE [LARGE SCALE GENOMIC DNA]</scope>
    <source>
        <strain evidence="8 9">OG2</strain>
    </source>
</reference>
<evidence type="ECO:0000256" key="4">
    <source>
        <dbReference type="ARBA" id="ARBA00022927"/>
    </source>
</evidence>
<feature type="domain" description="UDENN FNIP1/2-type" evidence="7">
    <location>
        <begin position="230"/>
        <end position="962"/>
    </location>
</feature>
<comment type="similarity">
    <text evidence="1">Belongs to the LST4 family.</text>
</comment>
<dbReference type="OrthoDB" id="4063558at2759"/>
<dbReference type="Proteomes" id="UP000750334">
    <property type="component" value="Unassembled WGS sequence"/>
</dbReference>
<protein>
    <recommendedName>
        <fullName evidence="2">Protein LST4</fullName>
    </recommendedName>
</protein>
<evidence type="ECO:0000313" key="9">
    <source>
        <dbReference type="Proteomes" id="UP000750334"/>
    </source>
</evidence>
<name>A0A9P6W3H3_MAUEX</name>
<keyword evidence="5" id="KW-0029">Amino-acid transport</keyword>
<gene>
    <name evidence="8" type="primary">LST4</name>
    <name evidence="8" type="ORF">C6P45_000760</name>
</gene>
<evidence type="ECO:0000256" key="6">
    <source>
        <dbReference type="SAM" id="MobiDB-lite"/>
    </source>
</evidence>
<evidence type="ECO:0000256" key="1">
    <source>
        <dbReference type="ARBA" id="ARBA00010162"/>
    </source>
</evidence>
<organism evidence="8 9">
    <name type="scientific">Maudiozyma exigua</name>
    <name type="common">Yeast</name>
    <name type="synonym">Kazachstania exigua</name>
    <dbReference type="NCBI Taxonomy" id="34358"/>
    <lineage>
        <taxon>Eukaryota</taxon>
        <taxon>Fungi</taxon>
        <taxon>Dikarya</taxon>
        <taxon>Ascomycota</taxon>
        <taxon>Saccharomycotina</taxon>
        <taxon>Saccharomycetes</taxon>
        <taxon>Saccharomycetales</taxon>
        <taxon>Saccharomycetaceae</taxon>
        <taxon>Maudiozyma</taxon>
    </lineage>
</organism>
<dbReference type="GO" id="GO:0015031">
    <property type="term" value="P:protein transport"/>
    <property type="evidence" value="ECO:0007669"/>
    <property type="project" value="UniProtKB-KW"/>
</dbReference>
<feature type="region of interest" description="Disordered" evidence="6">
    <location>
        <begin position="134"/>
        <end position="176"/>
    </location>
</feature>